<name>A0AAI9CXM4_9VIBR</name>
<sequence length="147" mass="16387">MDITETEIQKVIKALELPDGYSIFELGVGYQYEFAPKDVRFSAPYPELGAKMWDALKFEMQAVLCVENSPKPWVQELTEGDLRDFVIGVLTAITSRYDITLGIAVPAASLIIKNRIGNFCSLSLSKPDKSVNELLQDMKSKFGGSKF</sequence>
<dbReference type="Proteomes" id="UP001253463">
    <property type="component" value="Unassembled WGS sequence"/>
</dbReference>
<protein>
    <submittedName>
        <fullName evidence="1">Uncharacterized protein</fullName>
    </submittedName>
</protein>
<dbReference type="EMBL" id="ABNSCA010000027">
    <property type="protein sequence ID" value="ELN6934540.1"/>
    <property type="molecule type" value="Genomic_DNA"/>
</dbReference>
<evidence type="ECO:0000313" key="2">
    <source>
        <dbReference type="Proteomes" id="UP001253463"/>
    </source>
</evidence>
<dbReference type="AlphaFoldDB" id="A0AAI9CXM4"/>
<reference evidence="1" key="1">
    <citation type="submission" date="2023-10" db="EMBL/GenBank/DDBJ databases">
        <authorList>
            <consortium name="PulseNet: The National Subtyping Network for Foodborne Disease Surveillance"/>
        </authorList>
    </citation>
    <scope>NUCLEOTIDE SEQUENCE</scope>
    <source>
        <strain evidence="1">PNUSAV004886</strain>
    </source>
</reference>
<gene>
    <name evidence="1" type="ORF">RZY48_004041</name>
</gene>
<proteinExistence type="predicted"/>
<comment type="caution">
    <text evidence="1">The sequence shown here is derived from an EMBL/GenBank/DDBJ whole genome shotgun (WGS) entry which is preliminary data.</text>
</comment>
<organism evidence="1 2">
    <name type="scientific">Vibrio navarrensis</name>
    <dbReference type="NCBI Taxonomy" id="29495"/>
    <lineage>
        <taxon>Bacteria</taxon>
        <taxon>Pseudomonadati</taxon>
        <taxon>Pseudomonadota</taxon>
        <taxon>Gammaproteobacteria</taxon>
        <taxon>Vibrionales</taxon>
        <taxon>Vibrionaceae</taxon>
        <taxon>Vibrio</taxon>
    </lineage>
</organism>
<accession>A0AAI9CXM4</accession>
<evidence type="ECO:0000313" key="1">
    <source>
        <dbReference type="EMBL" id="ELN6934540.1"/>
    </source>
</evidence>